<gene>
    <name evidence="1" type="ORF">BSOLF_0391</name>
</gene>
<accession>A0A2R6Y5C6</accession>
<comment type="caution">
    <text evidence="1">The sequence shown here is derived from an EMBL/GenBank/DDBJ whole genome shotgun (WGS) entry which is preliminary data.</text>
</comment>
<name>A0A2R6Y5C6_9BACL</name>
<organism evidence="1 2">
    <name type="scientific">Candidatus Carbonibacillus altaicus</name>
    <dbReference type="NCBI Taxonomy" id="2163959"/>
    <lineage>
        <taxon>Bacteria</taxon>
        <taxon>Bacillati</taxon>
        <taxon>Bacillota</taxon>
        <taxon>Bacilli</taxon>
        <taxon>Bacillales</taxon>
        <taxon>Candidatus Carbonibacillus</taxon>
    </lineage>
</organism>
<reference evidence="2" key="1">
    <citation type="journal article" date="2018" name="Sci. Rep.">
        <title>Lignite coal burning seam in the remote Altai Mountains harbors a hydrogen-driven thermophilic microbial community.</title>
        <authorList>
            <person name="Kadnikov V.V."/>
            <person name="Mardanov A.V."/>
            <person name="Ivasenko D.A."/>
            <person name="Antsiferov D.V."/>
            <person name="Beletsky A.V."/>
            <person name="Karnachuk O.V."/>
            <person name="Ravin N.V."/>
        </authorList>
    </citation>
    <scope>NUCLEOTIDE SEQUENCE [LARGE SCALE GENOMIC DNA]</scope>
</reference>
<proteinExistence type="predicted"/>
<protein>
    <submittedName>
        <fullName evidence="1">Uncharacterized protein</fullName>
    </submittedName>
</protein>
<dbReference type="AlphaFoldDB" id="A0A2R6Y5C6"/>
<sequence>MLVAIKKTLLHARIDCRANISYVAYVYEDAFIKNSSIVPRRI</sequence>
<dbReference type="EMBL" id="PEBX01000001">
    <property type="protein sequence ID" value="PTQ57880.1"/>
    <property type="molecule type" value="Genomic_DNA"/>
</dbReference>
<dbReference type="Proteomes" id="UP000244338">
    <property type="component" value="Unassembled WGS sequence"/>
</dbReference>
<evidence type="ECO:0000313" key="1">
    <source>
        <dbReference type="EMBL" id="PTQ57880.1"/>
    </source>
</evidence>
<evidence type="ECO:0000313" key="2">
    <source>
        <dbReference type="Proteomes" id="UP000244338"/>
    </source>
</evidence>